<evidence type="ECO:0000313" key="11">
    <source>
        <dbReference type="EMBL" id="CAI8033224.1"/>
    </source>
</evidence>
<dbReference type="Gene3D" id="1.10.8.640">
    <property type="entry name" value="Cytochrome C biogenesis protein"/>
    <property type="match status" value="1"/>
</dbReference>
<keyword evidence="5" id="KW-0201">Cytochrome c-type biogenesis</keyword>
<dbReference type="GO" id="GO:0046872">
    <property type="term" value="F:metal ion binding"/>
    <property type="evidence" value="ECO:0007669"/>
    <property type="project" value="UniProtKB-KW"/>
</dbReference>
<comment type="similarity">
    <text evidence="1">Belongs to the CcmH/CycL/Ccl2/NrfF family.</text>
</comment>
<gene>
    <name evidence="11" type="ORF">GBAR_LOCUS18732</name>
</gene>
<evidence type="ECO:0000256" key="3">
    <source>
        <dbReference type="ARBA" id="ARBA00022723"/>
    </source>
</evidence>
<evidence type="ECO:0000313" key="12">
    <source>
        <dbReference type="Proteomes" id="UP001174909"/>
    </source>
</evidence>
<proteinExistence type="inferred from homology"/>
<dbReference type="GO" id="GO:0005886">
    <property type="term" value="C:plasma membrane"/>
    <property type="evidence" value="ECO:0007669"/>
    <property type="project" value="TreeGrafter"/>
</dbReference>
<feature type="region of interest" description="Disordered" evidence="7">
    <location>
        <begin position="125"/>
        <end position="144"/>
    </location>
</feature>
<evidence type="ECO:0000256" key="2">
    <source>
        <dbReference type="ARBA" id="ARBA00022617"/>
    </source>
</evidence>
<evidence type="ECO:0000256" key="8">
    <source>
        <dbReference type="SAM" id="Phobius"/>
    </source>
</evidence>
<dbReference type="EMBL" id="CASHTH010002649">
    <property type="protein sequence ID" value="CAI8033224.1"/>
    <property type="molecule type" value="Genomic_DNA"/>
</dbReference>
<name>A0AA35SPA6_GEOBA</name>
<keyword evidence="2" id="KW-0349">Heme</keyword>
<feature type="transmembrane region" description="Helical" evidence="8">
    <location>
        <begin position="97"/>
        <end position="118"/>
    </location>
</feature>
<protein>
    <submittedName>
        <fullName evidence="11">Cytochrome c-type biogenesis protein Ccl2</fullName>
    </submittedName>
</protein>
<dbReference type="Pfam" id="PF03918">
    <property type="entry name" value="CcmH"/>
    <property type="match status" value="1"/>
</dbReference>
<keyword evidence="3" id="KW-0479">Metal-binding</keyword>
<evidence type="ECO:0000259" key="10">
    <source>
        <dbReference type="Pfam" id="PF03918"/>
    </source>
</evidence>
<evidence type="ECO:0000256" key="7">
    <source>
        <dbReference type="SAM" id="MobiDB-lite"/>
    </source>
</evidence>
<keyword evidence="12" id="KW-1185">Reference proteome</keyword>
<dbReference type="GO" id="GO:0017004">
    <property type="term" value="P:cytochrome complex assembly"/>
    <property type="evidence" value="ECO:0007669"/>
    <property type="project" value="UniProtKB-KW"/>
</dbReference>
<dbReference type="InterPro" id="IPR005616">
    <property type="entry name" value="CcmH/CycL/Ccl2/NrfF_N"/>
</dbReference>
<dbReference type="PANTHER" id="PTHR47870">
    <property type="entry name" value="CYTOCHROME C-TYPE BIOGENESIS PROTEIN CCMH"/>
    <property type="match status" value="1"/>
</dbReference>
<evidence type="ECO:0000256" key="4">
    <source>
        <dbReference type="ARBA" id="ARBA00022729"/>
    </source>
</evidence>
<sequence>MIVVAIGLGLWVDVSHAQEPTGTYDEEEAQGIDQMLMCPVCPAESIDQAQVPLARQMRQRVREMLAEGASRQEVLDYFADRYGTDVLASPPKSGLNLLAWILPVIGVVSALGAGLLVLRAMTGRSSEGPATGEVEMGPPDGDLEPYLAAVDRSLAIENGVDVDDEEEPRKGNQ</sequence>
<evidence type="ECO:0000256" key="1">
    <source>
        <dbReference type="ARBA" id="ARBA00010342"/>
    </source>
</evidence>
<accession>A0AA35SPA6</accession>
<reference evidence="11" key="1">
    <citation type="submission" date="2023-03" db="EMBL/GenBank/DDBJ databases">
        <authorList>
            <person name="Steffen K."/>
            <person name="Cardenas P."/>
        </authorList>
    </citation>
    <scope>NUCLEOTIDE SEQUENCE</scope>
</reference>
<dbReference type="PANTHER" id="PTHR47870:SF1">
    <property type="entry name" value="CYTOCHROME C-TYPE BIOGENESIS PROTEIN CCMH"/>
    <property type="match status" value="1"/>
</dbReference>
<keyword evidence="4 9" id="KW-0732">Signal</keyword>
<feature type="signal peptide" evidence="9">
    <location>
        <begin position="1"/>
        <end position="17"/>
    </location>
</feature>
<evidence type="ECO:0000256" key="6">
    <source>
        <dbReference type="ARBA" id="ARBA00023004"/>
    </source>
</evidence>
<comment type="caution">
    <text evidence="11">The sequence shown here is derived from an EMBL/GenBank/DDBJ whole genome shotgun (WGS) entry which is preliminary data.</text>
</comment>
<evidence type="ECO:0000256" key="5">
    <source>
        <dbReference type="ARBA" id="ARBA00022748"/>
    </source>
</evidence>
<keyword evidence="8" id="KW-0812">Transmembrane</keyword>
<keyword evidence="8" id="KW-0472">Membrane</keyword>
<keyword evidence="6" id="KW-0408">Iron</keyword>
<organism evidence="11 12">
    <name type="scientific">Geodia barretti</name>
    <name type="common">Barrett's horny sponge</name>
    <dbReference type="NCBI Taxonomy" id="519541"/>
    <lineage>
        <taxon>Eukaryota</taxon>
        <taxon>Metazoa</taxon>
        <taxon>Porifera</taxon>
        <taxon>Demospongiae</taxon>
        <taxon>Heteroscleromorpha</taxon>
        <taxon>Tetractinellida</taxon>
        <taxon>Astrophorina</taxon>
        <taxon>Geodiidae</taxon>
        <taxon>Geodia</taxon>
    </lineage>
</organism>
<dbReference type="InterPro" id="IPR038297">
    <property type="entry name" value="CcmH/CycL/NrfF/Ccl2_sf"/>
</dbReference>
<keyword evidence="8" id="KW-1133">Transmembrane helix</keyword>
<dbReference type="InterPro" id="IPR051263">
    <property type="entry name" value="C-type_cytochrome_biogenesis"/>
</dbReference>
<feature type="chain" id="PRO_5041335869" evidence="9">
    <location>
        <begin position="18"/>
        <end position="173"/>
    </location>
</feature>
<dbReference type="Proteomes" id="UP001174909">
    <property type="component" value="Unassembled WGS sequence"/>
</dbReference>
<evidence type="ECO:0000256" key="9">
    <source>
        <dbReference type="SAM" id="SignalP"/>
    </source>
</evidence>
<dbReference type="CDD" id="cd16378">
    <property type="entry name" value="CcmH_N"/>
    <property type="match status" value="1"/>
</dbReference>
<dbReference type="AlphaFoldDB" id="A0AA35SPA6"/>
<feature type="domain" description="CcmH/CycL/Ccl2/NrfF N-terminal" evidence="10">
    <location>
        <begin position="23"/>
        <end position="125"/>
    </location>
</feature>